<dbReference type="Gene3D" id="3.30.360.10">
    <property type="entry name" value="Dihydrodipicolinate Reductase, domain 2"/>
    <property type="match status" value="1"/>
</dbReference>
<dbReference type="Proteomes" id="UP001143347">
    <property type="component" value="Unassembled WGS sequence"/>
</dbReference>
<accession>A0A9X3I5N0</accession>
<dbReference type="RefSeq" id="WP_266062269.1">
    <property type="nucleotide sequence ID" value="NZ_JAPKFM010000014.1"/>
</dbReference>
<dbReference type="Gene3D" id="3.40.50.720">
    <property type="entry name" value="NAD(P)-binding Rossmann-like Domain"/>
    <property type="match status" value="1"/>
</dbReference>
<sequence length="347" mass="36208">MGLTVGVIGLGRIGGFHADTLTALPSVDELVVTDANPAAVATTTDRLASARAASDADSLFNSGVDAVVIASATPTHAELIEKAIAAGIPTLCEKPIALSVSESAEVVARVADTDVPVTIGYNRRFDPAMAAARTAVDAGELGFITTVRSTTLDPAPPPAEYIAASGGIFRDCAVHDFDTVRWLLDDEVVEVCATGSNQGDPMFAEVGDVDSASILLRFARGTIGVVSVTRYNARGYDCRLEVHGSTDSVVAGWDPATPVRNMQADCAFPAAAPHRFFMDRFAAAYRAELAAFCASVMDPSTNPTTSAPCTAHDALEVSLIAEAATRSVDTGRPVPIEEIRDMLVPAR</sequence>
<evidence type="ECO:0000256" key="2">
    <source>
        <dbReference type="ARBA" id="ARBA00023002"/>
    </source>
</evidence>
<reference evidence="5" key="1">
    <citation type="submission" date="2022-10" db="EMBL/GenBank/DDBJ databases">
        <title>WGS of marine actinomycetes from Thailand.</title>
        <authorList>
            <person name="Thawai C."/>
        </authorList>
    </citation>
    <scope>NUCLEOTIDE SEQUENCE</scope>
    <source>
        <strain evidence="5">SW21</strain>
    </source>
</reference>
<dbReference type="InterPro" id="IPR036291">
    <property type="entry name" value="NAD(P)-bd_dom_sf"/>
</dbReference>
<protein>
    <submittedName>
        <fullName evidence="5">Gfo/Idh/MocA family oxidoreductase</fullName>
    </submittedName>
</protein>
<dbReference type="Pfam" id="PF01408">
    <property type="entry name" value="GFO_IDH_MocA"/>
    <property type="match status" value="1"/>
</dbReference>
<evidence type="ECO:0000259" key="3">
    <source>
        <dbReference type="Pfam" id="PF01408"/>
    </source>
</evidence>
<dbReference type="SUPFAM" id="SSF51735">
    <property type="entry name" value="NAD(P)-binding Rossmann-fold domains"/>
    <property type="match status" value="1"/>
</dbReference>
<dbReference type="PANTHER" id="PTHR42840">
    <property type="entry name" value="NAD(P)-BINDING ROSSMANN-FOLD SUPERFAMILY PROTEIN-RELATED"/>
    <property type="match status" value="1"/>
</dbReference>
<dbReference type="InterPro" id="IPR055170">
    <property type="entry name" value="GFO_IDH_MocA-like_dom"/>
</dbReference>
<evidence type="ECO:0000259" key="4">
    <source>
        <dbReference type="Pfam" id="PF22725"/>
    </source>
</evidence>
<keyword evidence="2" id="KW-0560">Oxidoreductase</keyword>
<evidence type="ECO:0000313" key="6">
    <source>
        <dbReference type="Proteomes" id="UP001143347"/>
    </source>
</evidence>
<dbReference type="PANTHER" id="PTHR42840:SF3">
    <property type="entry name" value="BINDING ROSSMANN FOLD OXIDOREDUCTASE, PUTATIVE (AFU_ORTHOLOGUE AFUA_2G10240)-RELATED"/>
    <property type="match status" value="1"/>
</dbReference>
<organism evidence="5 6">
    <name type="scientific">Gordonia aquimaris</name>
    <dbReference type="NCBI Taxonomy" id="2984863"/>
    <lineage>
        <taxon>Bacteria</taxon>
        <taxon>Bacillati</taxon>
        <taxon>Actinomycetota</taxon>
        <taxon>Actinomycetes</taxon>
        <taxon>Mycobacteriales</taxon>
        <taxon>Gordoniaceae</taxon>
        <taxon>Gordonia</taxon>
    </lineage>
</organism>
<dbReference type="InterPro" id="IPR000683">
    <property type="entry name" value="Gfo/Idh/MocA-like_OxRdtase_N"/>
</dbReference>
<evidence type="ECO:0000256" key="1">
    <source>
        <dbReference type="ARBA" id="ARBA00010928"/>
    </source>
</evidence>
<dbReference type="SUPFAM" id="SSF55347">
    <property type="entry name" value="Glyceraldehyde-3-phosphate dehydrogenase-like, C-terminal domain"/>
    <property type="match status" value="1"/>
</dbReference>
<comment type="similarity">
    <text evidence="1">Belongs to the Gfo/Idh/MocA family.</text>
</comment>
<name>A0A9X3I5N0_9ACTN</name>
<dbReference type="GO" id="GO:0000166">
    <property type="term" value="F:nucleotide binding"/>
    <property type="evidence" value="ECO:0007669"/>
    <property type="project" value="InterPro"/>
</dbReference>
<evidence type="ECO:0000313" key="5">
    <source>
        <dbReference type="EMBL" id="MCX2965190.1"/>
    </source>
</evidence>
<dbReference type="Pfam" id="PF22725">
    <property type="entry name" value="GFO_IDH_MocA_C3"/>
    <property type="match status" value="1"/>
</dbReference>
<dbReference type="GO" id="GO:0016491">
    <property type="term" value="F:oxidoreductase activity"/>
    <property type="evidence" value="ECO:0007669"/>
    <property type="project" value="UniProtKB-KW"/>
</dbReference>
<comment type="caution">
    <text evidence="5">The sequence shown here is derived from an EMBL/GenBank/DDBJ whole genome shotgun (WGS) entry which is preliminary data.</text>
</comment>
<dbReference type="EMBL" id="JAPKFM010000014">
    <property type="protein sequence ID" value="MCX2965190.1"/>
    <property type="molecule type" value="Genomic_DNA"/>
</dbReference>
<gene>
    <name evidence="5" type="ORF">OSB52_13910</name>
</gene>
<feature type="domain" description="Gfo/Idh/MocA-like oxidoreductase N-terminal" evidence="3">
    <location>
        <begin position="4"/>
        <end position="121"/>
    </location>
</feature>
<proteinExistence type="inferred from homology"/>
<feature type="domain" description="GFO/IDH/MocA-like oxidoreductase" evidence="4">
    <location>
        <begin position="130"/>
        <end position="249"/>
    </location>
</feature>
<keyword evidence="6" id="KW-1185">Reference proteome</keyword>
<dbReference type="AlphaFoldDB" id="A0A9X3I5N0"/>